<organism evidence="1 2">
    <name type="scientific">Blepharisma stoltei</name>
    <dbReference type="NCBI Taxonomy" id="1481888"/>
    <lineage>
        <taxon>Eukaryota</taxon>
        <taxon>Sar</taxon>
        <taxon>Alveolata</taxon>
        <taxon>Ciliophora</taxon>
        <taxon>Postciliodesmatophora</taxon>
        <taxon>Heterotrichea</taxon>
        <taxon>Heterotrichida</taxon>
        <taxon>Blepharismidae</taxon>
        <taxon>Blepharisma</taxon>
    </lineage>
</organism>
<name>A0AAU9KAH8_9CILI</name>
<dbReference type="EMBL" id="CAJZBQ010000057">
    <property type="protein sequence ID" value="CAG9333915.1"/>
    <property type="molecule type" value="Genomic_DNA"/>
</dbReference>
<sequence>MKSPSVMPHHEGQNTPDNAIKLKSILRKSTKDQPQSFRVVTRASTMDKKVLFRDPIHELHLVEPIIYKMPKKDTSCTCAIF</sequence>
<dbReference type="Proteomes" id="UP001162131">
    <property type="component" value="Unassembled WGS sequence"/>
</dbReference>
<gene>
    <name evidence="1" type="ORF">BSTOLATCC_MIC59724</name>
</gene>
<accession>A0AAU9KAH8</accession>
<comment type="caution">
    <text evidence="1">The sequence shown here is derived from an EMBL/GenBank/DDBJ whole genome shotgun (WGS) entry which is preliminary data.</text>
</comment>
<evidence type="ECO:0000313" key="2">
    <source>
        <dbReference type="Proteomes" id="UP001162131"/>
    </source>
</evidence>
<keyword evidence="2" id="KW-1185">Reference proteome</keyword>
<evidence type="ECO:0000313" key="1">
    <source>
        <dbReference type="EMBL" id="CAG9333915.1"/>
    </source>
</evidence>
<reference evidence="1" key="1">
    <citation type="submission" date="2021-09" db="EMBL/GenBank/DDBJ databases">
        <authorList>
            <consortium name="AG Swart"/>
            <person name="Singh M."/>
            <person name="Singh A."/>
            <person name="Seah K."/>
            <person name="Emmerich C."/>
        </authorList>
    </citation>
    <scope>NUCLEOTIDE SEQUENCE</scope>
    <source>
        <strain evidence="1">ATCC30299</strain>
    </source>
</reference>
<protein>
    <submittedName>
        <fullName evidence="1">Uncharacterized protein</fullName>
    </submittedName>
</protein>
<proteinExistence type="predicted"/>
<dbReference type="AlphaFoldDB" id="A0AAU9KAH8"/>